<dbReference type="GO" id="GO:0046872">
    <property type="term" value="F:metal ion binding"/>
    <property type="evidence" value="ECO:0007669"/>
    <property type="project" value="UniProtKB-KW"/>
</dbReference>
<dbReference type="SFLD" id="SFLDS00029">
    <property type="entry name" value="Radical_SAM"/>
    <property type="match status" value="1"/>
</dbReference>
<evidence type="ECO:0000313" key="8">
    <source>
        <dbReference type="Proteomes" id="UP000521227"/>
    </source>
</evidence>
<dbReference type="Gene3D" id="3.40.50.280">
    <property type="entry name" value="Cobalamin-binding domain"/>
    <property type="match status" value="1"/>
</dbReference>
<organism evidence="7 8">
    <name type="scientific">Afipia massiliensis</name>
    <dbReference type="NCBI Taxonomy" id="211460"/>
    <lineage>
        <taxon>Bacteria</taxon>
        <taxon>Pseudomonadati</taxon>
        <taxon>Pseudomonadota</taxon>
        <taxon>Alphaproteobacteria</taxon>
        <taxon>Hyphomicrobiales</taxon>
        <taxon>Nitrobacteraceae</taxon>
        <taxon>Afipia</taxon>
    </lineage>
</organism>
<dbReference type="Pfam" id="PF13282">
    <property type="entry name" value="DUF4070"/>
    <property type="match status" value="1"/>
</dbReference>
<dbReference type="AlphaFoldDB" id="A0A840MW38"/>
<dbReference type="EMBL" id="JACHIJ010000001">
    <property type="protein sequence ID" value="MBB5050654.1"/>
    <property type="molecule type" value="Genomic_DNA"/>
</dbReference>
<sequence>MPPQGLLLIAASLPKGWEVRFLDENMIVATDEDFDWADAVFVSGMHIQRPQINDICRRAHEHNLAVALGGPSVSACPENYPDFDYLHVGELGDATEELFRRLGRDTSRPGKQVVLTTQERREMSEFPIPAYELIPLERYFLGSIQFSSGCPYQCEFCDIPGLYGRNPRLKTPAQVTAELDKLLECGLTGSVYFVDDNFIGNRKAALDLLPHLVEWQKRNGFALQFACEATLNIAKRPEILALMRDAYFATVFCGIETPDPAALKAMSKQHNMVVPILEGVQTLNSYGLEVVSGIILGLDTDSLDAGEGILEFVDQSEIPLLTINLLQALPKTPLWDRLKREGRLLEDSDRDSNVDFLLPYDHVVSTWRECMGRAYTPEKLFARFEYQVIHTYPNRIKLPNSKERLSLRNIKRGLTMFANIVWQVGIKSDYRREFWKFSLPLLKRGDIERVITVGLVAHHLILFARDASGGQQNASYYSTRLRDIPVAAE</sequence>
<dbReference type="InterPro" id="IPR025274">
    <property type="entry name" value="DUF4070"/>
</dbReference>
<evidence type="ECO:0000256" key="3">
    <source>
        <dbReference type="ARBA" id="ARBA00022723"/>
    </source>
</evidence>
<evidence type="ECO:0000256" key="1">
    <source>
        <dbReference type="ARBA" id="ARBA00001966"/>
    </source>
</evidence>
<evidence type="ECO:0000259" key="6">
    <source>
        <dbReference type="PROSITE" id="PS51918"/>
    </source>
</evidence>
<dbReference type="InterPro" id="IPR058240">
    <property type="entry name" value="rSAM_sf"/>
</dbReference>
<accession>A0A840MW38</accession>
<keyword evidence="2" id="KW-0949">S-adenosyl-L-methionine</keyword>
<dbReference type="Pfam" id="PF02310">
    <property type="entry name" value="B12-binding"/>
    <property type="match status" value="1"/>
</dbReference>
<evidence type="ECO:0000256" key="5">
    <source>
        <dbReference type="ARBA" id="ARBA00023014"/>
    </source>
</evidence>
<evidence type="ECO:0000256" key="2">
    <source>
        <dbReference type="ARBA" id="ARBA00022691"/>
    </source>
</evidence>
<evidence type="ECO:0000313" key="7">
    <source>
        <dbReference type="EMBL" id="MBB5050654.1"/>
    </source>
</evidence>
<comment type="cofactor">
    <cofactor evidence="1">
        <name>[4Fe-4S] cluster</name>
        <dbReference type="ChEBI" id="CHEBI:49883"/>
    </cofactor>
</comment>
<dbReference type="InterPro" id="IPR034530">
    <property type="entry name" value="HpnP-like"/>
</dbReference>
<proteinExistence type="predicted"/>
<dbReference type="PANTHER" id="PTHR43409:SF9">
    <property type="entry name" value="BLR2995 PROTEIN"/>
    <property type="match status" value="1"/>
</dbReference>
<protein>
    <submittedName>
        <fullName evidence="7">Radical SAM superfamily enzyme YgiQ (UPF0313 family)</fullName>
    </submittedName>
</protein>
<evidence type="ECO:0000256" key="4">
    <source>
        <dbReference type="ARBA" id="ARBA00023004"/>
    </source>
</evidence>
<dbReference type="Gene3D" id="3.80.30.20">
    <property type="entry name" value="tm_1862 like domain"/>
    <property type="match status" value="1"/>
</dbReference>
<dbReference type="InterPro" id="IPR023404">
    <property type="entry name" value="rSAM_horseshoe"/>
</dbReference>
<dbReference type="InterPro" id="IPR006158">
    <property type="entry name" value="Cobalamin-bd"/>
</dbReference>
<dbReference type="GO" id="GO:0051539">
    <property type="term" value="F:4 iron, 4 sulfur cluster binding"/>
    <property type="evidence" value="ECO:0007669"/>
    <property type="project" value="UniProtKB-KW"/>
</dbReference>
<dbReference type="SFLD" id="SFLDF00303">
    <property type="entry name" value="hopanoid_C2-methyltransferase"/>
    <property type="match status" value="1"/>
</dbReference>
<dbReference type="SMART" id="SM00729">
    <property type="entry name" value="Elp3"/>
    <property type="match status" value="1"/>
</dbReference>
<dbReference type="InterPro" id="IPR034466">
    <property type="entry name" value="Methyltransferase_Class_B"/>
</dbReference>
<dbReference type="InterPro" id="IPR051198">
    <property type="entry name" value="BchE-like"/>
</dbReference>
<reference evidence="7 8" key="1">
    <citation type="submission" date="2020-08" db="EMBL/GenBank/DDBJ databases">
        <title>Genomic Encyclopedia of Type Strains, Phase IV (KMG-IV): sequencing the most valuable type-strain genomes for metagenomic binning, comparative biology and taxonomic classification.</title>
        <authorList>
            <person name="Goeker M."/>
        </authorList>
    </citation>
    <scope>NUCLEOTIDE SEQUENCE [LARGE SCALE GENOMIC DNA]</scope>
    <source>
        <strain evidence="7 8">DSM 17498</strain>
    </source>
</reference>
<keyword evidence="3" id="KW-0479">Metal-binding</keyword>
<dbReference type="SUPFAM" id="SSF102114">
    <property type="entry name" value="Radical SAM enzymes"/>
    <property type="match status" value="1"/>
</dbReference>
<dbReference type="PROSITE" id="PS51918">
    <property type="entry name" value="RADICAL_SAM"/>
    <property type="match status" value="1"/>
</dbReference>
<dbReference type="GO" id="GO:0005829">
    <property type="term" value="C:cytosol"/>
    <property type="evidence" value="ECO:0007669"/>
    <property type="project" value="TreeGrafter"/>
</dbReference>
<dbReference type="PANTHER" id="PTHR43409">
    <property type="entry name" value="ANAEROBIC MAGNESIUM-PROTOPORPHYRIN IX MONOMETHYL ESTER CYCLASE-RELATED"/>
    <property type="match status" value="1"/>
</dbReference>
<name>A0A840MW38_9BRAD</name>
<feature type="domain" description="Radical SAM core" evidence="6">
    <location>
        <begin position="136"/>
        <end position="369"/>
    </location>
</feature>
<dbReference type="GO" id="GO:0031419">
    <property type="term" value="F:cobalamin binding"/>
    <property type="evidence" value="ECO:0007669"/>
    <property type="project" value="InterPro"/>
</dbReference>
<comment type="caution">
    <text evidence="7">The sequence shown here is derived from an EMBL/GenBank/DDBJ whole genome shotgun (WGS) entry which is preliminary data.</text>
</comment>
<dbReference type="Pfam" id="PF04055">
    <property type="entry name" value="Radical_SAM"/>
    <property type="match status" value="1"/>
</dbReference>
<dbReference type="InterPro" id="IPR006638">
    <property type="entry name" value="Elp3/MiaA/NifB-like_rSAM"/>
</dbReference>
<dbReference type="Proteomes" id="UP000521227">
    <property type="component" value="Unassembled WGS sequence"/>
</dbReference>
<dbReference type="InterPro" id="IPR007197">
    <property type="entry name" value="rSAM"/>
</dbReference>
<dbReference type="SFLD" id="SFLDG01082">
    <property type="entry name" value="B12-binding_domain_containing"/>
    <property type="match status" value="1"/>
</dbReference>
<dbReference type="GO" id="GO:0003824">
    <property type="term" value="F:catalytic activity"/>
    <property type="evidence" value="ECO:0007669"/>
    <property type="project" value="InterPro"/>
</dbReference>
<keyword evidence="4" id="KW-0408">Iron</keyword>
<gene>
    <name evidence="7" type="ORF">HNQ36_000602</name>
</gene>
<keyword evidence="5" id="KW-0411">Iron-sulfur</keyword>
<dbReference type="SFLD" id="SFLDG01123">
    <property type="entry name" value="methyltransferase_(Class_B)"/>
    <property type="match status" value="1"/>
</dbReference>